<proteinExistence type="inferred from homology"/>
<dbReference type="Gramene" id="CDP15744">
    <property type="protein sequence ID" value="CDP15744"/>
    <property type="gene ID" value="GSCOC_T00015781001"/>
</dbReference>
<dbReference type="Pfam" id="PF00201">
    <property type="entry name" value="UDPGT"/>
    <property type="match status" value="1"/>
</dbReference>
<reference evidence="5" key="1">
    <citation type="journal article" date="2014" name="Science">
        <title>The coffee genome provides insight into the convergent evolution of caffeine biosynthesis.</title>
        <authorList>
            <person name="Denoeud F."/>
            <person name="Carretero-Paulet L."/>
            <person name="Dereeper A."/>
            <person name="Droc G."/>
            <person name="Guyot R."/>
            <person name="Pietrella M."/>
            <person name="Zheng C."/>
            <person name="Alberti A."/>
            <person name="Anthony F."/>
            <person name="Aprea G."/>
            <person name="Aury J.M."/>
            <person name="Bento P."/>
            <person name="Bernard M."/>
            <person name="Bocs S."/>
            <person name="Campa C."/>
            <person name="Cenci A."/>
            <person name="Combes M.C."/>
            <person name="Crouzillat D."/>
            <person name="Da Silva C."/>
            <person name="Daddiego L."/>
            <person name="De Bellis F."/>
            <person name="Dussert S."/>
            <person name="Garsmeur O."/>
            <person name="Gayraud T."/>
            <person name="Guignon V."/>
            <person name="Jahn K."/>
            <person name="Jamilloux V."/>
            <person name="Joet T."/>
            <person name="Labadie K."/>
            <person name="Lan T."/>
            <person name="Leclercq J."/>
            <person name="Lepelley M."/>
            <person name="Leroy T."/>
            <person name="Li L.T."/>
            <person name="Librado P."/>
            <person name="Lopez L."/>
            <person name="Munoz A."/>
            <person name="Noel B."/>
            <person name="Pallavicini A."/>
            <person name="Perrotta G."/>
            <person name="Poncet V."/>
            <person name="Pot D."/>
            <person name="Priyono X."/>
            <person name="Rigoreau M."/>
            <person name="Rouard M."/>
            <person name="Rozas J."/>
            <person name="Tranchant-Dubreuil C."/>
            <person name="VanBuren R."/>
            <person name="Zhang Q."/>
            <person name="Andrade A.C."/>
            <person name="Argout X."/>
            <person name="Bertrand B."/>
            <person name="de Kochko A."/>
            <person name="Graziosi G."/>
            <person name="Henry R.J."/>
            <person name="Jayarama X."/>
            <person name="Ming R."/>
            <person name="Nagai C."/>
            <person name="Rounsley S."/>
            <person name="Sankoff D."/>
            <person name="Giuliano G."/>
            <person name="Albert V.A."/>
            <person name="Wincker P."/>
            <person name="Lashermes P."/>
        </authorList>
    </citation>
    <scope>NUCLEOTIDE SEQUENCE [LARGE SCALE GENOMIC DNA]</scope>
    <source>
        <strain evidence="5">cv. DH200-94</strain>
    </source>
</reference>
<gene>
    <name evidence="4" type="ORF">GSCOC_T00015781001</name>
</gene>
<evidence type="ECO:0000313" key="5">
    <source>
        <dbReference type="Proteomes" id="UP000295252"/>
    </source>
</evidence>
<name>A0A068V5G8_COFCA</name>
<dbReference type="CDD" id="cd03784">
    <property type="entry name" value="GT1_Gtf-like"/>
    <property type="match status" value="1"/>
</dbReference>
<dbReference type="Proteomes" id="UP000295252">
    <property type="component" value="Chromosome VII"/>
</dbReference>
<evidence type="ECO:0000256" key="3">
    <source>
        <dbReference type="RuleBase" id="RU003718"/>
    </source>
</evidence>
<dbReference type="AlphaFoldDB" id="A0A068V5G8"/>
<keyword evidence="5" id="KW-1185">Reference proteome</keyword>
<dbReference type="OMA" id="LEHTEYQ"/>
<dbReference type="InterPro" id="IPR050481">
    <property type="entry name" value="UDP-glycosyltransf_plant"/>
</dbReference>
<dbReference type="PhylomeDB" id="A0A068V5G8"/>
<dbReference type="PROSITE" id="PS00375">
    <property type="entry name" value="UDPGT"/>
    <property type="match status" value="1"/>
</dbReference>
<evidence type="ECO:0000256" key="2">
    <source>
        <dbReference type="ARBA" id="ARBA00022679"/>
    </source>
</evidence>
<dbReference type="EMBL" id="HG739189">
    <property type="protein sequence ID" value="CDP15744.1"/>
    <property type="molecule type" value="Genomic_DNA"/>
</dbReference>
<dbReference type="PANTHER" id="PTHR48048:SF45">
    <property type="entry name" value="GLYCOSYLTRANSFERASE"/>
    <property type="match status" value="1"/>
</dbReference>
<keyword evidence="3" id="KW-0328">Glycosyltransferase</keyword>
<evidence type="ECO:0000256" key="1">
    <source>
        <dbReference type="ARBA" id="ARBA00009995"/>
    </source>
</evidence>
<dbReference type="FunFam" id="3.40.50.2000:FF:000056">
    <property type="entry name" value="Glycosyltransferase"/>
    <property type="match status" value="1"/>
</dbReference>
<dbReference type="InterPro" id="IPR002213">
    <property type="entry name" value="UDP_glucos_trans"/>
</dbReference>
<dbReference type="InParanoid" id="A0A068V5G8"/>
<dbReference type="PANTHER" id="PTHR48048">
    <property type="entry name" value="GLYCOSYLTRANSFERASE"/>
    <property type="match status" value="1"/>
</dbReference>
<keyword evidence="2 3" id="KW-0808">Transferase</keyword>
<organism evidence="4 5">
    <name type="scientific">Coffea canephora</name>
    <name type="common">Robusta coffee</name>
    <dbReference type="NCBI Taxonomy" id="49390"/>
    <lineage>
        <taxon>Eukaryota</taxon>
        <taxon>Viridiplantae</taxon>
        <taxon>Streptophyta</taxon>
        <taxon>Embryophyta</taxon>
        <taxon>Tracheophyta</taxon>
        <taxon>Spermatophyta</taxon>
        <taxon>Magnoliopsida</taxon>
        <taxon>eudicotyledons</taxon>
        <taxon>Gunneridae</taxon>
        <taxon>Pentapetalae</taxon>
        <taxon>asterids</taxon>
        <taxon>lamiids</taxon>
        <taxon>Gentianales</taxon>
        <taxon>Rubiaceae</taxon>
        <taxon>Ixoroideae</taxon>
        <taxon>Gardenieae complex</taxon>
        <taxon>Bertiereae - Coffeeae clade</taxon>
        <taxon>Coffeeae</taxon>
        <taxon>Coffea</taxon>
    </lineage>
</organism>
<dbReference type="GO" id="GO:0035251">
    <property type="term" value="F:UDP-glucosyltransferase activity"/>
    <property type="evidence" value="ECO:0007669"/>
    <property type="project" value="InterPro"/>
</dbReference>
<sequence length="147" mass="16569">MKKTDHSFSRDGPLSINYSDQVKEIAYALEHTEYQFLWSLRTPPPKGKFEYPGEYENLEEVLPEGFLQRAAGVGKVIGWAPQAAVLSHPAVGGFVSHCGWNSTLESVWYGVPMATWPLYAEQQIDLCNSSFLISIIKMKIFVGKREN</sequence>
<dbReference type="Gene3D" id="3.40.50.2000">
    <property type="entry name" value="Glycogen Phosphorylase B"/>
    <property type="match status" value="1"/>
</dbReference>
<comment type="similarity">
    <text evidence="1 3">Belongs to the UDP-glycosyltransferase family.</text>
</comment>
<protein>
    <submittedName>
        <fullName evidence="4">Uncharacterized protein</fullName>
    </submittedName>
</protein>
<dbReference type="InterPro" id="IPR035595">
    <property type="entry name" value="UDP_glycos_trans_CS"/>
</dbReference>
<dbReference type="SUPFAM" id="SSF53756">
    <property type="entry name" value="UDP-Glycosyltransferase/glycogen phosphorylase"/>
    <property type="match status" value="1"/>
</dbReference>
<dbReference type="OrthoDB" id="5835829at2759"/>
<accession>A0A068V5G8</accession>
<evidence type="ECO:0000313" key="4">
    <source>
        <dbReference type="EMBL" id="CDP15744.1"/>
    </source>
</evidence>